<accession>A0ABQ9G8E7</accession>
<organism evidence="1 2">
    <name type="scientific">Dryococelus australis</name>
    <dbReference type="NCBI Taxonomy" id="614101"/>
    <lineage>
        <taxon>Eukaryota</taxon>
        <taxon>Metazoa</taxon>
        <taxon>Ecdysozoa</taxon>
        <taxon>Arthropoda</taxon>
        <taxon>Hexapoda</taxon>
        <taxon>Insecta</taxon>
        <taxon>Pterygota</taxon>
        <taxon>Neoptera</taxon>
        <taxon>Polyneoptera</taxon>
        <taxon>Phasmatodea</taxon>
        <taxon>Verophasmatodea</taxon>
        <taxon>Anareolatae</taxon>
        <taxon>Phasmatidae</taxon>
        <taxon>Eurycanthinae</taxon>
        <taxon>Dryococelus</taxon>
    </lineage>
</organism>
<name>A0ABQ9G8E7_9NEOP</name>
<keyword evidence="2" id="KW-1185">Reference proteome</keyword>
<proteinExistence type="predicted"/>
<evidence type="ECO:0000313" key="2">
    <source>
        <dbReference type="Proteomes" id="UP001159363"/>
    </source>
</evidence>
<gene>
    <name evidence="1" type="ORF">PR048_031491</name>
</gene>
<protein>
    <submittedName>
        <fullName evidence="1">Uncharacterized protein</fullName>
    </submittedName>
</protein>
<dbReference type="EMBL" id="JARBHB010000015">
    <property type="protein sequence ID" value="KAJ8867688.1"/>
    <property type="molecule type" value="Genomic_DNA"/>
</dbReference>
<sequence>MKRMNILRVEFQQGFRKVGSNLLSAAAVSHEYLLRRRNSTGSSLSAETKIENVTGPVFRCTVVAAIIVAGQTVCSVHDGNTRLARRSDEELEVRVSLARIAPSLLDLGRGVDFPPQARDRADRLFVFCACPRHSRWLSGKPALLPPRRSGFNPRPGHSEFSHAGESCRTIPLVGGFFSGFSRFARPLFPALLHSNPFTLIGSQDLDVESRPNLFHHSPTPNNTIQSRCQQEVRVLYGLHWHALQVRHRLYAQGSKLACSVLVVLRVPMGLSAATLQHRGMQKGQPYVIFITIFLNQIKVQPTPLPHPLQLPKGRRFTPGFSYVGLAPDDAVDRRVFSVIFRFLRPCIPALLRTRLASPTSALKTSLLRAAENLCTPLRPNDLSEWRATVAERLACSPPTKAIRVQFPDGSLRIFACGDRAVRCCWSAGFLGDLPFPSLFHSGAAPFSPQSRDLPLSRP</sequence>
<dbReference type="Proteomes" id="UP001159363">
    <property type="component" value="Chromosome 14"/>
</dbReference>
<evidence type="ECO:0000313" key="1">
    <source>
        <dbReference type="EMBL" id="KAJ8867688.1"/>
    </source>
</evidence>
<reference evidence="1 2" key="1">
    <citation type="submission" date="2023-02" db="EMBL/GenBank/DDBJ databases">
        <title>LHISI_Scaffold_Assembly.</title>
        <authorList>
            <person name="Stuart O.P."/>
            <person name="Cleave R."/>
            <person name="Magrath M.J.L."/>
            <person name="Mikheyev A.S."/>
        </authorList>
    </citation>
    <scope>NUCLEOTIDE SEQUENCE [LARGE SCALE GENOMIC DNA]</scope>
    <source>
        <strain evidence="1">Daus_M_001</strain>
        <tissue evidence="1">Leg muscle</tissue>
    </source>
</reference>
<comment type="caution">
    <text evidence="1">The sequence shown here is derived from an EMBL/GenBank/DDBJ whole genome shotgun (WGS) entry which is preliminary data.</text>
</comment>